<dbReference type="AlphaFoldDB" id="A0A3S9B6T8"/>
<evidence type="ECO:0000259" key="6">
    <source>
        <dbReference type="Pfam" id="PF23914"/>
    </source>
</evidence>
<dbReference type="GO" id="GO:0030313">
    <property type="term" value="C:cell envelope"/>
    <property type="evidence" value="ECO:0007669"/>
    <property type="project" value="UniProtKB-SubCell"/>
</dbReference>
<dbReference type="NCBIfam" id="TIGR03142">
    <property type="entry name" value="cytochro_ccmI"/>
    <property type="match status" value="1"/>
</dbReference>
<dbReference type="InterPro" id="IPR056413">
    <property type="entry name" value="TPR_CcmH_CycH"/>
</dbReference>
<sequence>MMFWVLAAVLTALVTTALLLPLARGKRAGNDAEYDVEVYSDQLAEVERDRAGGLIGTDEAAHARAEIGRRLLRAKKAQNAATDRRGGGRLTTAARLCVLVGVPLLGMSVYLATGAPGLPDQPLASRATAPEQASPIATMIAQAEQHLEENPDDGRGWDVLAPIYLRAGQLQEARTAYLNAIRLLGPTSARQSGYGEALVALASGVVTEEAAVAFQSARELQPDEPKAAFYLALALEQEGRDDRALEAFRRLAEQSPPDAPWMTVVNEKIAALGGQVADISPSGLPPLSLLPGAEADAGAVSGDVASVQPPLQPGPSQDDLAAARDMSDDERQAMIETMVGNLDRRLQENPQDIEGWIRLVRSYGVLGQPEQAGEALARGLAVFPEESEDGRALLAVARQVGVDRLEEESAQ</sequence>
<dbReference type="Gene3D" id="1.25.40.10">
    <property type="entry name" value="Tetratricopeptide repeat domain"/>
    <property type="match status" value="2"/>
</dbReference>
<keyword evidence="3" id="KW-0201">Cytochrome c-type biogenesis</keyword>
<dbReference type="KEGG" id="abaw:D5400_16555"/>
<evidence type="ECO:0000256" key="5">
    <source>
        <dbReference type="PROSITE-ProRule" id="PRU00339"/>
    </source>
</evidence>
<dbReference type="Proteomes" id="UP000268192">
    <property type="component" value="Chromosome"/>
</dbReference>
<comment type="subcellular location">
    <subcellularLocation>
        <location evidence="1">Cell envelope</location>
    </subcellularLocation>
</comment>
<dbReference type="InterPro" id="IPR011990">
    <property type="entry name" value="TPR-like_helical_dom_sf"/>
</dbReference>
<organism evidence="7 8">
    <name type="scientific">Georhizobium profundi</name>
    <dbReference type="NCBI Taxonomy" id="2341112"/>
    <lineage>
        <taxon>Bacteria</taxon>
        <taxon>Pseudomonadati</taxon>
        <taxon>Pseudomonadota</taxon>
        <taxon>Alphaproteobacteria</taxon>
        <taxon>Hyphomicrobiales</taxon>
        <taxon>Rhizobiaceae</taxon>
        <taxon>Georhizobium</taxon>
    </lineage>
</organism>
<protein>
    <submittedName>
        <fullName evidence="7">C-type cytochrome biogenesis protein CcmI</fullName>
    </submittedName>
</protein>
<keyword evidence="8" id="KW-1185">Reference proteome</keyword>
<feature type="repeat" description="TPR" evidence="5">
    <location>
        <begin position="225"/>
        <end position="258"/>
    </location>
</feature>
<keyword evidence="4 5" id="KW-0802">TPR repeat</keyword>
<dbReference type="OrthoDB" id="9815847at2"/>
<keyword evidence="2" id="KW-0677">Repeat</keyword>
<dbReference type="PANTHER" id="PTHR47870">
    <property type="entry name" value="CYTOCHROME C-TYPE BIOGENESIS PROTEIN CCMH"/>
    <property type="match status" value="1"/>
</dbReference>
<evidence type="ECO:0000256" key="4">
    <source>
        <dbReference type="ARBA" id="ARBA00022803"/>
    </source>
</evidence>
<evidence type="ECO:0000256" key="2">
    <source>
        <dbReference type="ARBA" id="ARBA00022737"/>
    </source>
</evidence>
<name>A0A3S9B6T8_9HYPH</name>
<dbReference type="InterPro" id="IPR017560">
    <property type="entry name" value="Cyt_c_biogenesis_CcmI"/>
</dbReference>
<proteinExistence type="predicted"/>
<reference evidence="7 8" key="1">
    <citation type="submission" date="2018-09" db="EMBL/GenBank/DDBJ databases">
        <title>Marinorhizobium profundi gen. nov., sp. nov., isolated from a deep-sea sediment sample from the New Britain Trench and proposal of Marinorhizobiaceae fam. nov. in the order Rhizobiales of the class Alphaproteobacteria.</title>
        <authorList>
            <person name="Cao J."/>
        </authorList>
    </citation>
    <scope>NUCLEOTIDE SEQUENCE [LARGE SCALE GENOMIC DNA]</scope>
    <source>
        <strain evidence="7 8">WS11</strain>
    </source>
</reference>
<evidence type="ECO:0000313" key="8">
    <source>
        <dbReference type="Proteomes" id="UP000268192"/>
    </source>
</evidence>
<feature type="domain" description="Cytochrome c-type biogenesis protein H TPR" evidence="6">
    <location>
        <begin position="145"/>
        <end position="260"/>
    </location>
</feature>
<dbReference type="SUPFAM" id="SSF48452">
    <property type="entry name" value="TPR-like"/>
    <property type="match status" value="1"/>
</dbReference>
<dbReference type="RefSeq" id="WP_126010993.1">
    <property type="nucleotide sequence ID" value="NZ_CP032509.1"/>
</dbReference>
<dbReference type="PROSITE" id="PS50005">
    <property type="entry name" value="TPR"/>
    <property type="match status" value="1"/>
</dbReference>
<gene>
    <name evidence="7" type="primary">ccmI</name>
    <name evidence="7" type="ORF">D5400_16555</name>
</gene>
<accession>A0A3S9B6T8</accession>
<dbReference type="PANTHER" id="PTHR47870:SF1">
    <property type="entry name" value="CYTOCHROME C-TYPE BIOGENESIS PROTEIN CCMH"/>
    <property type="match status" value="1"/>
</dbReference>
<dbReference type="GO" id="GO:0017004">
    <property type="term" value="P:cytochrome complex assembly"/>
    <property type="evidence" value="ECO:0007669"/>
    <property type="project" value="UniProtKB-KW"/>
</dbReference>
<evidence type="ECO:0000256" key="3">
    <source>
        <dbReference type="ARBA" id="ARBA00022748"/>
    </source>
</evidence>
<dbReference type="InterPro" id="IPR051263">
    <property type="entry name" value="C-type_cytochrome_biogenesis"/>
</dbReference>
<dbReference type="InterPro" id="IPR019734">
    <property type="entry name" value="TPR_rpt"/>
</dbReference>
<dbReference type="Pfam" id="PF23914">
    <property type="entry name" value="TPR_CcmH_CycH"/>
    <property type="match status" value="1"/>
</dbReference>
<dbReference type="EMBL" id="CP032509">
    <property type="protein sequence ID" value="AZN72668.1"/>
    <property type="molecule type" value="Genomic_DNA"/>
</dbReference>
<evidence type="ECO:0000313" key="7">
    <source>
        <dbReference type="EMBL" id="AZN72668.1"/>
    </source>
</evidence>
<evidence type="ECO:0000256" key="1">
    <source>
        <dbReference type="ARBA" id="ARBA00004196"/>
    </source>
</evidence>